<evidence type="ECO:0000313" key="2">
    <source>
        <dbReference type="EMBL" id="CAG8631386.1"/>
    </source>
</evidence>
<organism evidence="2 3">
    <name type="scientific">Acaulospora morrowiae</name>
    <dbReference type="NCBI Taxonomy" id="94023"/>
    <lineage>
        <taxon>Eukaryota</taxon>
        <taxon>Fungi</taxon>
        <taxon>Fungi incertae sedis</taxon>
        <taxon>Mucoromycota</taxon>
        <taxon>Glomeromycotina</taxon>
        <taxon>Glomeromycetes</taxon>
        <taxon>Diversisporales</taxon>
        <taxon>Acaulosporaceae</taxon>
        <taxon>Acaulospora</taxon>
    </lineage>
</organism>
<dbReference type="Proteomes" id="UP000789342">
    <property type="component" value="Unassembled WGS sequence"/>
</dbReference>
<keyword evidence="3" id="KW-1185">Reference proteome</keyword>
<gene>
    <name evidence="2" type="ORF">AMORRO_LOCUS9106</name>
</gene>
<sequence>MKRLNYCHKGTHKERPRNTQGTYKERPRNTQGTRTHTHPMHEQNARNGTHREKESKRNVTPTTPSVGCETPPFTVQKAKDDKPVAKEELQIRIVPYYL</sequence>
<feature type="compositionally biased region" description="Basic and acidic residues" evidence="1">
    <location>
        <begin position="39"/>
        <end position="57"/>
    </location>
</feature>
<feature type="compositionally biased region" description="Basic residues" evidence="1">
    <location>
        <begin position="1"/>
        <end position="15"/>
    </location>
</feature>
<dbReference type="AlphaFoldDB" id="A0A9N9DDA4"/>
<evidence type="ECO:0000256" key="1">
    <source>
        <dbReference type="SAM" id="MobiDB-lite"/>
    </source>
</evidence>
<proteinExistence type="predicted"/>
<reference evidence="2" key="1">
    <citation type="submission" date="2021-06" db="EMBL/GenBank/DDBJ databases">
        <authorList>
            <person name="Kallberg Y."/>
            <person name="Tangrot J."/>
            <person name="Rosling A."/>
        </authorList>
    </citation>
    <scope>NUCLEOTIDE SEQUENCE</scope>
    <source>
        <strain evidence="2">CL551</strain>
    </source>
</reference>
<dbReference type="EMBL" id="CAJVPV010008501">
    <property type="protein sequence ID" value="CAG8631386.1"/>
    <property type="molecule type" value="Genomic_DNA"/>
</dbReference>
<feature type="region of interest" description="Disordered" evidence="1">
    <location>
        <begin position="1"/>
        <end position="83"/>
    </location>
</feature>
<protein>
    <submittedName>
        <fullName evidence="2">2824_t:CDS:1</fullName>
    </submittedName>
</protein>
<accession>A0A9N9DDA4</accession>
<evidence type="ECO:0000313" key="3">
    <source>
        <dbReference type="Proteomes" id="UP000789342"/>
    </source>
</evidence>
<name>A0A9N9DDA4_9GLOM</name>
<comment type="caution">
    <text evidence="2">The sequence shown here is derived from an EMBL/GenBank/DDBJ whole genome shotgun (WGS) entry which is preliminary data.</text>
</comment>
<dbReference type="OrthoDB" id="10284075at2759"/>